<evidence type="ECO:0000259" key="2">
    <source>
        <dbReference type="PROSITE" id="PS50097"/>
    </source>
</evidence>
<organism evidence="3 4">
    <name type="scientific">Fusarium oxysporum f. sp. radicis-cucumerinum</name>
    <dbReference type="NCBI Taxonomy" id="327505"/>
    <lineage>
        <taxon>Eukaryota</taxon>
        <taxon>Fungi</taxon>
        <taxon>Dikarya</taxon>
        <taxon>Ascomycota</taxon>
        <taxon>Pezizomycotina</taxon>
        <taxon>Sordariomycetes</taxon>
        <taxon>Hypocreomycetidae</taxon>
        <taxon>Hypocreales</taxon>
        <taxon>Nectriaceae</taxon>
        <taxon>Fusarium</taxon>
        <taxon>Fusarium oxysporum species complex</taxon>
    </lineage>
</organism>
<evidence type="ECO:0000313" key="4">
    <source>
        <dbReference type="Proteomes" id="UP000219602"/>
    </source>
</evidence>
<dbReference type="Pfam" id="PF00651">
    <property type="entry name" value="BTB"/>
    <property type="match status" value="1"/>
</dbReference>
<dbReference type="CDD" id="cd18186">
    <property type="entry name" value="BTB_POZ_ZBTB_KLHL-like"/>
    <property type="match status" value="1"/>
</dbReference>
<dbReference type="SUPFAM" id="SSF54695">
    <property type="entry name" value="POZ domain"/>
    <property type="match status" value="1"/>
</dbReference>
<protein>
    <recommendedName>
        <fullName evidence="2">BTB domain-containing protein</fullName>
    </recommendedName>
</protein>
<feature type="region of interest" description="Disordered" evidence="1">
    <location>
        <begin position="156"/>
        <end position="189"/>
    </location>
</feature>
<evidence type="ECO:0000256" key="1">
    <source>
        <dbReference type="SAM" id="MobiDB-lite"/>
    </source>
</evidence>
<dbReference type="PROSITE" id="PS50097">
    <property type="entry name" value="BTB"/>
    <property type="match status" value="1"/>
</dbReference>
<dbReference type="EMBL" id="MABQ02000013">
    <property type="protein sequence ID" value="PCD21347.1"/>
    <property type="molecule type" value="Genomic_DNA"/>
</dbReference>
<dbReference type="STRING" id="327505.A0A2H3FNU4"/>
<dbReference type="InterPro" id="IPR011333">
    <property type="entry name" value="SKP1/BTB/POZ_sf"/>
</dbReference>
<dbReference type="AlphaFoldDB" id="A0A2H3FNU4"/>
<name>A0A2H3FNU4_FUSOX</name>
<feature type="compositionally biased region" description="Basic residues" evidence="1">
    <location>
        <begin position="169"/>
        <end position="180"/>
    </location>
</feature>
<gene>
    <name evidence="3" type="ORF">AU210_016313</name>
</gene>
<reference evidence="3 4" key="2">
    <citation type="journal article" date="2017" name="Sci. Rep.">
        <title>A mobile pathogenicity chromosome in Fusarium oxysporum for infection of multiple cucurbit species.</title>
        <authorList>
            <person name="van Dam P."/>
            <person name="Fokkens L."/>
            <person name="Ayukawa Y."/>
            <person name="van der Gragt M."/>
            <person name="Ter Horst A."/>
            <person name="Brankovics B."/>
            <person name="Houterman P.M."/>
            <person name="Arie T."/>
            <person name="Rep M."/>
        </authorList>
    </citation>
    <scope>NUCLEOTIDE SEQUENCE [LARGE SCALE GENOMIC DNA]</scope>
    <source>
        <strain evidence="3 4">Forc016</strain>
    </source>
</reference>
<accession>A0A2H3FNU4</accession>
<dbReference type="Proteomes" id="UP000219602">
    <property type="component" value="Unassembled WGS sequence"/>
</dbReference>
<sequence length="208" mass="23114">MIPKIASTVAATLGPCFLEETPLGEKPKAARTLLCGRGSRPVPQSLGKLCAVSTQRLFDDGTYSDLTIVCDNHHKVHKAIVCPRSEFFASACNGPFQEGESSVIHLAEDDPFAVKAMLHYLYHLDYPFMAVPVVDADEAAMSQPFTFRCAYQPNEFTQTDPATGPGARRLPRRQRKRRRSQGALNRAHKGLNPCHRLQISAYMPRSMR</sequence>
<dbReference type="PANTHER" id="PTHR47843:SF5">
    <property type="entry name" value="BTB_POZ DOMAIN PROTEIN"/>
    <property type="match status" value="1"/>
</dbReference>
<proteinExistence type="predicted"/>
<evidence type="ECO:0000313" key="3">
    <source>
        <dbReference type="EMBL" id="PCD21347.1"/>
    </source>
</evidence>
<dbReference type="Gene3D" id="3.30.710.10">
    <property type="entry name" value="Potassium Channel Kv1.1, Chain A"/>
    <property type="match status" value="1"/>
</dbReference>
<comment type="caution">
    <text evidence="3">The sequence shown here is derived from an EMBL/GenBank/DDBJ whole genome shotgun (WGS) entry which is preliminary data.</text>
</comment>
<dbReference type="PANTHER" id="PTHR47843">
    <property type="entry name" value="BTB DOMAIN-CONTAINING PROTEIN-RELATED"/>
    <property type="match status" value="1"/>
</dbReference>
<dbReference type="InterPro" id="IPR000210">
    <property type="entry name" value="BTB/POZ_dom"/>
</dbReference>
<feature type="domain" description="BTB" evidence="2">
    <location>
        <begin position="62"/>
        <end position="122"/>
    </location>
</feature>
<reference evidence="3 4" key="1">
    <citation type="journal article" date="2016" name="Environ. Microbiol.">
        <title>Effector profiles distinguish formae speciales of Fusarium oxysporum.</title>
        <authorList>
            <person name="van Dam P."/>
            <person name="Fokkens L."/>
            <person name="Schmidt S.M."/>
            <person name="Linmans J.H."/>
            <person name="Kistler H.C."/>
            <person name="Ma L.J."/>
            <person name="Rep M."/>
        </authorList>
    </citation>
    <scope>NUCLEOTIDE SEQUENCE [LARGE SCALE GENOMIC DNA]</scope>
    <source>
        <strain evidence="3 4">Forc016</strain>
    </source>
</reference>